<reference evidence="2 3" key="1">
    <citation type="submission" date="2023-07" db="EMBL/GenBank/DDBJ databases">
        <title>Sorghum-associated microbial communities from plants grown in Nebraska, USA.</title>
        <authorList>
            <person name="Schachtman D."/>
        </authorList>
    </citation>
    <scope>NUCLEOTIDE SEQUENCE [LARGE SCALE GENOMIC DNA]</scope>
    <source>
        <strain evidence="2 3">584</strain>
    </source>
</reference>
<organism evidence="2 3">
    <name type="scientific">Inquilinus ginsengisoli</name>
    <dbReference type="NCBI Taxonomy" id="363840"/>
    <lineage>
        <taxon>Bacteria</taxon>
        <taxon>Pseudomonadati</taxon>
        <taxon>Pseudomonadota</taxon>
        <taxon>Alphaproteobacteria</taxon>
        <taxon>Rhodospirillales</taxon>
        <taxon>Rhodospirillaceae</taxon>
        <taxon>Inquilinus</taxon>
    </lineage>
</organism>
<dbReference type="InterPro" id="IPR016147">
    <property type="entry name" value="Pili_assmbl_chaperone_N"/>
</dbReference>
<evidence type="ECO:0000259" key="1">
    <source>
        <dbReference type="Pfam" id="PF00345"/>
    </source>
</evidence>
<dbReference type="EMBL" id="JAVDPW010000008">
    <property type="protein sequence ID" value="MDR6292115.1"/>
    <property type="molecule type" value="Genomic_DNA"/>
</dbReference>
<dbReference type="RefSeq" id="WP_309797923.1">
    <property type="nucleotide sequence ID" value="NZ_JAVDPW010000008.1"/>
</dbReference>
<protein>
    <submittedName>
        <fullName evidence="2">Fimbrial chaperone protein</fullName>
    </submittedName>
</protein>
<feature type="domain" description="Pili assembly chaperone N-terminal" evidence="1">
    <location>
        <begin position="30"/>
        <end position="142"/>
    </location>
</feature>
<proteinExistence type="predicted"/>
<keyword evidence="3" id="KW-1185">Reference proteome</keyword>
<dbReference type="InterPro" id="IPR008962">
    <property type="entry name" value="PapD-like_sf"/>
</dbReference>
<sequence length="240" mass="24841">MTAIRLRLILIAAACAGLWLGIGEARAGGLEVAPIGVDFNAGQMAQIITVTNRADAPATVQLRTFAWSQPGGVERLAPTDAVVASPPIVTIPPGREQVIRVLLRRPASGTVEQAYRLTVDEIPVLVPGRLNVALHLSLPIFVSSGAAVRAQVAWSARPAGGGAIELVARNSGTRHARFDGLSVTTRGGAASAAFGGYVLPGQEKRWRIAARGLDRAGQVALKGAGDQGDVNVTLALDGQP</sequence>
<dbReference type="InterPro" id="IPR050643">
    <property type="entry name" value="Periplasmic_pilus_chap"/>
</dbReference>
<gene>
    <name evidence="2" type="ORF">E9232_004653</name>
</gene>
<dbReference type="PANTHER" id="PTHR30251">
    <property type="entry name" value="PILUS ASSEMBLY CHAPERONE"/>
    <property type="match status" value="1"/>
</dbReference>
<evidence type="ECO:0000313" key="2">
    <source>
        <dbReference type="EMBL" id="MDR6292115.1"/>
    </source>
</evidence>
<name>A0ABU1JU21_9PROT</name>
<dbReference type="InterPro" id="IPR013783">
    <property type="entry name" value="Ig-like_fold"/>
</dbReference>
<accession>A0ABU1JU21</accession>
<dbReference type="PANTHER" id="PTHR30251:SF4">
    <property type="entry name" value="SLR1668 PROTEIN"/>
    <property type="match status" value="1"/>
</dbReference>
<comment type="caution">
    <text evidence="2">The sequence shown here is derived from an EMBL/GenBank/DDBJ whole genome shotgun (WGS) entry which is preliminary data.</text>
</comment>
<dbReference type="SUPFAM" id="SSF49354">
    <property type="entry name" value="PapD-like"/>
    <property type="match status" value="1"/>
</dbReference>
<dbReference type="Pfam" id="PF00345">
    <property type="entry name" value="PapD_N"/>
    <property type="match status" value="1"/>
</dbReference>
<dbReference type="Proteomes" id="UP001262410">
    <property type="component" value="Unassembled WGS sequence"/>
</dbReference>
<dbReference type="Gene3D" id="2.60.40.10">
    <property type="entry name" value="Immunoglobulins"/>
    <property type="match status" value="1"/>
</dbReference>
<evidence type="ECO:0000313" key="3">
    <source>
        <dbReference type="Proteomes" id="UP001262410"/>
    </source>
</evidence>